<feature type="compositionally biased region" description="Basic residues" evidence="6">
    <location>
        <begin position="599"/>
        <end position="608"/>
    </location>
</feature>
<feature type="region of interest" description="Disordered" evidence="6">
    <location>
        <begin position="525"/>
        <end position="617"/>
    </location>
</feature>
<feature type="region of interest" description="Disordered" evidence="6">
    <location>
        <begin position="307"/>
        <end position="393"/>
    </location>
</feature>
<dbReference type="PANTHER" id="PTHR46896:SF3">
    <property type="entry name" value="FI06413P-RELATED"/>
    <property type="match status" value="1"/>
</dbReference>
<feature type="compositionally biased region" description="Low complexity" evidence="6">
    <location>
        <begin position="940"/>
        <end position="969"/>
    </location>
</feature>
<dbReference type="GO" id="GO:0070139">
    <property type="term" value="F:SUMO-specific endopeptidase activity"/>
    <property type="evidence" value="ECO:0007669"/>
    <property type="project" value="TreeGrafter"/>
</dbReference>
<feature type="compositionally biased region" description="Basic and acidic residues" evidence="6">
    <location>
        <begin position="759"/>
        <end position="770"/>
    </location>
</feature>
<dbReference type="PROSITE" id="PS50600">
    <property type="entry name" value="ULP_PROTEASE"/>
    <property type="match status" value="1"/>
</dbReference>
<evidence type="ECO:0000256" key="2">
    <source>
        <dbReference type="ARBA" id="ARBA00022553"/>
    </source>
</evidence>
<sequence>MAAAVAADPDTDGSRRKRAAGGASPMNQPPSATRHRTLLHAASAGDPQARSLRRRKATAALTDEALDANLDGHAGPPPIHTSPRTEHREPKRARESPWERYLSDAKHSYPDYGSKEERMTSKRLVVHAFGLTVEVVAETSQRSINGQSGPVNTLNRQTHYDSVPWDASPPSKRQRPNASDTILSFTGRGSGSSDRRSQVHVEDLTKSSSHDGHDVWSISSAGKVPSTAAALPEFRHAQTYGRSSKPRQRKSRQSLSQTGLQAKGHDTTTPTHFGDRSDLDSPDVLAIEDHPAPSRVVSDLLLSRKAVRPHQAMDRSGPAVKRANPAKGVLESIQSSDESLDDLSNDKEPVQLPSKKPTNFDGVASTSSQKRVSSRGDIQQTTFQRPQRTTAGSRAALPDMTLRRAACGKAFYDPEGQSDRVVRLVEDGKDAQTLVPVTDNGKRAAQPWLAINMATVQKVFHASTHSSCVIVERPGNNIHPGKAFLEFKNLEAAMAFVRAVPPDRTIEREIAYLESGVRNALKQAEGYRESCPRDQAESATKHQQAPWASKPVSTEDGGGGATSRPKPGAEPQRLTRSMGPPNALDDVDMSTQGTTLGTRRTRRTSPKRFYREPTPERWTTNHPEWRERWQRSLVYPATGKNRATVDDEDIPRLDEGEFLNDNLISFYIRYLQATLERESPQVLKKVHIFSTFFFEKLRSTKGRINYDGVKAWTAKIDLFSYDYIVVPVNEHAHWYLAIICNVPNAIQGVPEDDDVEMIDDPRKPHDKDPRSTPPPSSRTLQSSPGGKRLDPRQPRIVTLDSLESPHSPTCRALKEYLIEEARDKKNIELAVVPSGMSAKKIPCQNNYCDCGVYVLGYLKEFLKDPDEVARKLLQREDLDWDIQPAQLRENVRKLLFDLQEAQSKRLEEEKQEKRAALQKKKAAKKGQQEADQPDNPSALKASLPESSSVESMASSAASAASAKSGQSAAKEPETAGSAGDRTPGTREAIEDEPALIGRLSSRSTSSSTSSAFYSAQESPDGMPPSVAKLPKTTAVEKEKKAPPTNHETIDIEDDVQLIQPLSSSSDSKEQAHAAREHRLKRARQPCIELAKKPAMQTYGGASRGRKQTSELSAFFNRPISKPTKGGSATVRRERYNGIDRNAVDLTDDS</sequence>
<feature type="region of interest" description="Disordered" evidence="6">
    <location>
        <begin position="904"/>
        <end position="1149"/>
    </location>
</feature>
<feature type="compositionally biased region" description="Basic and acidic residues" evidence="6">
    <location>
        <begin position="904"/>
        <end position="915"/>
    </location>
</feature>
<dbReference type="InterPro" id="IPR038765">
    <property type="entry name" value="Papain-like_cys_pep_sf"/>
</dbReference>
<evidence type="ECO:0000256" key="1">
    <source>
        <dbReference type="ARBA" id="ARBA00005234"/>
    </source>
</evidence>
<evidence type="ECO:0000313" key="8">
    <source>
        <dbReference type="EMBL" id="OAQ77389.1"/>
    </source>
</evidence>
<comment type="caution">
    <text evidence="8">The sequence shown here is derived from an EMBL/GenBank/DDBJ whole genome shotgun (WGS) entry which is preliminary data.</text>
</comment>
<protein>
    <submittedName>
        <fullName evidence="8">Sentrin-specific protease</fullName>
    </submittedName>
</protein>
<reference evidence="8 9" key="1">
    <citation type="submission" date="2016-01" db="EMBL/GenBank/DDBJ databases">
        <title>Biosynthesis of antibiotic leucinostatins and their inhibition on Phytophthora in bio-control Purpureocillium lilacinum.</title>
        <authorList>
            <person name="Wang G."/>
            <person name="Liu Z."/>
            <person name="Lin R."/>
            <person name="Li E."/>
            <person name="Mao Z."/>
            <person name="Ling J."/>
            <person name="Yin W."/>
            <person name="Xie B."/>
        </authorList>
    </citation>
    <scope>NUCLEOTIDE SEQUENCE [LARGE SCALE GENOMIC DNA]</scope>
    <source>
        <strain evidence="8">PLBJ-1</strain>
    </source>
</reference>
<dbReference type="Pfam" id="PF02902">
    <property type="entry name" value="Peptidase_C48"/>
    <property type="match status" value="1"/>
</dbReference>
<evidence type="ECO:0000259" key="7">
    <source>
        <dbReference type="PROSITE" id="PS50600"/>
    </source>
</evidence>
<evidence type="ECO:0000256" key="6">
    <source>
        <dbReference type="SAM" id="MobiDB-lite"/>
    </source>
</evidence>
<evidence type="ECO:0000256" key="4">
    <source>
        <dbReference type="ARBA" id="ARBA00022786"/>
    </source>
</evidence>
<dbReference type="GO" id="GO:0006508">
    <property type="term" value="P:proteolysis"/>
    <property type="evidence" value="ECO:0007669"/>
    <property type="project" value="UniProtKB-KW"/>
</dbReference>
<evidence type="ECO:0000256" key="5">
    <source>
        <dbReference type="ARBA" id="ARBA00022801"/>
    </source>
</evidence>
<dbReference type="GO" id="GO:0005737">
    <property type="term" value="C:cytoplasm"/>
    <property type="evidence" value="ECO:0007669"/>
    <property type="project" value="TreeGrafter"/>
</dbReference>
<dbReference type="EMBL" id="LSBH01000006">
    <property type="protein sequence ID" value="OAQ77389.1"/>
    <property type="molecule type" value="Genomic_DNA"/>
</dbReference>
<dbReference type="AlphaFoldDB" id="A0A179GJU5"/>
<proteinExistence type="inferred from homology"/>
<feature type="compositionally biased region" description="Basic and acidic residues" evidence="6">
    <location>
        <begin position="83"/>
        <end position="99"/>
    </location>
</feature>
<evidence type="ECO:0000313" key="9">
    <source>
        <dbReference type="Proteomes" id="UP000078240"/>
    </source>
</evidence>
<feature type="region of interest" description="Disordered" evidence="6">
    <location>
        <begin position="1"/>
        <end position="99"/>
    </location>
</feature>
<feature type="compositionally biased region" description="Low complexity" evidence="6">
    <location>
        <begin position="1000"/>
        <end position="1010"/>
    </location>
</feature>
<feature type="domain" description="Ubiquitin-like protease family profile" evidence="7">
    <location>
        <begin position="643"/>
        <end position="861"/>
    </location>
</feature>
<keyword evidence="3 8" id="KW-0645">Protease</keyword>
<feature type="compositionally biased region" description="Basic and acidic residues" evidence="6">
    <location>
        <begin position="1066"/>
        <end position="1076"/>
    </location>
</feature>
<evidence type="ECO:0000256" key="3">
    <source>
        <dbReference type="ARBA" id="ARBA00022670"/>
    </source>
</evidence>
<name>A0A179GJU5_PURLI</name>
<feature type="compositionally biased region" description="Basic and acidic residues" evidence="6">
    <location>
        <begin position="193"/>
        <end position="214"/>
    </location>
</feature>
<organism evidence="8 9">
    <name type="scientific">Purpureocillium lilacinum</name>
    <name type="common">Paecilomyces lilacinus</name>
    <dbReference type="NCBI Taxonomy" id="33203"/>
    <lineage>
        <taxon>Eukaryota</taxon>
        <taxon>Fungi</taxon>
        <taxon>Dikarya</taxon>
        <taxon>Ascomycota</taxon>
        <taxon>Pezizomycotina</taxon>
        <taxon>Sordariomycetes</taxon>
        <taxon>Hypocreomycetidae</taxon>
        <taxon>Hypocreales</taxon>
        <taxon>Ophiocordycipitaceae</taxon>
        <taxon>Purpureocillium</taxon>
    </lineage>
</organism>
<dbReference type="Proteomes" id="UP000078240">
    <property type="component" value="Unassembled WGS sequence"/>
</dbReference>
<feature type="compositionally biased region" description="Low complexity" evidence="6">
    <location>
        <begin position="58"/>
        <end position="71"/>
    </location>
</feature>
<dbReference type="InterPro" id="IPR003653">
    <property type="entry name" value="Peptidase_C48_C"/>
</dbReference>
<dbReference type="GO" id="GO:0016926">
    <property type="term" value="P:protein desumoylation"/>
    <property type="evidence" value="ECO:0007669"/>
    <property type="project" value="TreeGrafter"/>
</dbReference>
<dbReference type="GO" id="GO:0005634">
    <property type="term" value="C:nucleus"/>
    <property type="evidence" value="ECO:0007669"/>
    <property type="project" value="TreeGrafter"/>
</dbReference>
<feature type="region of interest" description="Disordered" evidence="6">
    <location>
        <begin position="141"/>
        <end position="219"/>
    </location>
</feature>
<dbReference type="SUPFAM" id="SSF54001">
    <property type="entry name" value="Cysteine proteinases"/>
    <property type="match status" value="1"/>
</dbReference>
<dbReference type="InterPro" id="IPR051947">
    <property type="entry name" value="Sentrin-specific_protease"/>
</dbReference>
<feature type="compositionally biased region" description="Basic and acidic residues" evidence="6">
    <location>
        <begin position="525"/>
        <end position="540"/>
    </location>
</feature>
<keyword evidence="5" id="KW-0378">Hydrolase</keyword>
<accession>A0A179GJU5</accession>
<comment type="similarity">
    <text evidence="1">Belongs to the peptidase C48 family.</text>
</comment>
<dbReference type="Gene3D" id="3.40.395.10">
    <property type="entry name" value="Adenoviral Proteinase, Chain A"/>
    <property type="match status" value="1"/>
</dbReference>
<keyword evidence="4" id="KW-0833">Ubl conjugation pathway</keyword>
<gene>
    <name evidence="8" type="ORF">VFPBJ_07861</name>
</gene>
<feature type="compositionally biased region" description="Polar residues" evidence="6">
    <location>
        <begin position="141"/>
        <end position="157"/>
    </location>
</feature>
<dbReference type="PANTHER" id="PTHR46896">
    <property type="entry name" value="SENTRIN-SPECIFIC PROTEASE"/>
    <property type="match status" value="1"/>
</dbReference>
<feature type="region of interest" description="Disordered" evidence="6">
    <location>
        <begin position="232"/>
        <end position="286"/>
    </location>
</feature>
<feature type="compositionally biased region" description="Low complexity" evidence="6">
    <location>
        <begin position="379"/>
        <end position="390"/>
    </location>
</feature>
<dbReference type="InterPro" id="IPR057501">
    <property type="entry name" value="DeUb_enz_PH"/>
</dbReference>
<feature type="region of interest" description="Disordered" evidence="6">
    <location>
        <begin position="752"/>
        <end position="793"/>
    </location>
</feature>
<dbReference type="Pfam" id="PF25424">
    <property type="entry name" value="PH_35"/>
    <property type="match status" value="1"/>
</dbReference>
<keyword evidence="2" id="KW-0597">Phosphoprotein</keyword>